<dbReference type="InterPro" id="IPR052716">
    <property type="entry name" value="MOSC_domain"/>
</dbReference>
<dbReference type="PROSITE" id="PS51340">
    <property type="entry name" value="MOSC"/>
    <property type="match status" value="1"/>
</dbReference>
<dbReference type="PANTHER" id="PTHR36930:SF1">
    <property type="entry name" value="MOSC DOMAIN-CONTAINING PROTEIN"/>
    <property type="match status" value="1"/>
</dbReference>
<dbReference type="RefSeq" id="WP_368409162.1">
    <property type="nucleotide sequence ID" value="NZ_CP109979.1"/>
</dbReference>
<evidence type="ECO:0000259" key="1">
    <source>
        <dbReference type="PROSITE" id="PS51340"/>
    </source>
</evidence>
<proteinExistence type="predicted"/>
<dbReference type="SUPFAM" id="SSF50800">
    <property type="entry name" value="PK beta-barrel domain-like"/>
    <property type="match status" value="1"/>
</dbReference>
<feature type="domain" description="MOSC" evidence="1">
    <location>
        <begin position="2"/>
        <end position="143"/>
    </location>
</feature>
<dbReference type="Proteomes" id="UP001596417">
    <property type="component" value="Unassembled WGS sequence"/>
</dbReference>
<sequence length="143" mass="15788">MKEQRTVAAVAGRGIRGDRYFEHCGLWNYLDEDPTRESKEASEITFIESEALTAVERETDIEVPAGAHRRNVTTRDVPLNHLVGRTFAVGDIRCEGIQLCEPCGYMQSLVGEPGLADTLVHRGGLNASIVESGQFAVGDEIRW</sequence>
<organism evidence="2 3">
    <name type="scientific">Halocatena marina</name>
    <dbReference type="NCBI Taxonomy" id="2934937"/>
    <lineage>
        <taxon>Archaea</taxon>
        <taxon>Methanobacteriati</taxon>
        <taxon>Methanobacteriota</taxon>
        <taxon>Stenosarchaea group</taxon>
        <taxon>Halobacteria</taxon>
        <taxon>Halobacteriales</taxon>
        <taxon>Natronomonadaceae</taxon>
        <taxon>Halocatena</taxon>
    </lineage>
</organism>
<keyword evidence="3" id="KW-1185">Reference proteome</keyword>
<dbReference type="AlphaFoldDB" id="A0ABD5YMN9"/>
<dbReference type="Gene3D" id="2.40.33.20">
    <property type="entry name" value="PK beta-barrel domain-like"/>
    <property type="match status" value="1"/>
</dbReference>
<gene>
    <name evidence="2" type="ORF">ACFQL7_03655</name>
</gene>
<dbReference type="InterPro" id="IPR011037">
    <property type="entry name" value="Pyrv_Knase-like_insert_dom_sf"/>
</dbReference>
<name>A0ABD5YMN9_9EURY</name>
<evidence type="ECO:0000313" key="2">
    <source>
        <dbReference type="EMBL" id="MFC7189032.1"/>
    </source>
</evidence>
<comment type="caution">
    <text evidence="2">The sequence shown here is derived from an EMBL/GenBank/DDBJ whole genome shotgun (WGS) entry which is preliminary data.</text>
</comment>
<protein>
    <submittedName>
        <fullName evidence="2">MOSC domain-containing protein</fullName>
    </submittedName>
</protein>
<dbReference type="GeneID" id="76198590"/>
<reference evidence="2 3" key="1">
    <citation type="journal article" date="2019" name="Int. J. Syst. Evol. Microbiol.">
        <title>The Global Catalogue of Microorganisms (GCM) 10K type strain sequencing project: providing services to taxonomists for standard genome sequencing and annotation.</title>
        <authorList>
            <consortium name="The Broad Institute Genomics Platform"/>
            <consortium name="The Broad Institute Genome Sequencing Center for Infectious Disease"/>
            <person name="Wu L."/>
            <person name="Ma J."/>
        </authorList>
    </citation>
    <scope>NUCLEOTIDE SEQUENCE [LARGE SCALE GENOMIC DNA]</scope>
    <source>
        <strain evidence="2 3">RDMS1</strain>
    </source>
</reference>
<evidence type="ECO:0000313" key="3">
    <source>
        <dbReference type="Proteomes" id="UP001596417"/>
    </source>
</evidence>
<dbReference type="Pfam" id="PF03473">
    <property type="entry name" value="MOSC"/>
    <property type="match status" value="1"/>
</dbReference>
<dbReference type="InterPro" id="IPR005302">
    <property type="entry name" value="MoCF_Sase_C"/>
</dbReference>
<dbReference type="PANTHER" id="PTHR36930">
    <property type="entry name" value="METAL-SULFUR CLUSTER BIOSYNTHESIS PROTEINS YUAD-RELATED"/>
    <property type="match status" value="1"/>
</dbReference>
<accession>A0ABD5YMN9</accession>
<dbReference type="EMBL" id="JBHTAX010000001">
    <property type="protein sequence ID" value="MFC7189032.1"/>
    <property type="molecule type" value="Genomic_DNA"/>
</dbReference>